<dbReference type="Proteomes" id="UP001244341">
    <property type="component" value="Chromosome 11b"/>
</dbReference>
<dbReference type="PANTHER" id="PTHR32098:SF5">
    <property type="entry name" value="LYCOPENE BETA_EPSILON CYCLASE PROTEIN"/>
    <property type="match status" value="1"/>
</dbReference>
<feature type="region of interest" description="Disordered" evidence="1">
    <location>
        <begin position="973"/>
        <end position="996"/>
    </location>
</feature>
<keyword evidence="2" id="KW-1133">Transmembrane helix</keyword>
<feature type="compositionally biased region" description="Low complexity" evidence="1">
    <location>
        <begin position="342"/>
        <end position="360"/>
    </location>
</feature>
<evidence type="ECO:0008006" key="5">
    <source>
        <dbReference type="Google" id="ProtNLM"/>
    </source>
</evidence>
<protein>
    <recommendedName>
        <fullName evidence="5">FAD dependent oxidoreductase domain-containing protein</fullName>
    </recommendedName>
</protein>
<feature type="region of interest" description="Disordered" evidence="1">
    <location>
        <begin position="327"/>
        <end position="360"/>
    </location>
</feature>
<proteinExistence type="predicted"/>
<dbReference type="Gene3D" id="3.50.50.60">
    <property type="entry name" value="FAD/NAD(P)-binding domain"/>
    <property type="match status" value="1"/>
</dbReference>
<feature type="compositionally biased region" description="Low complexity" evidence="1">
    <location>
        <begin position="124"/>
        <end position="141"/>
    </location>
</feature>
<keyword evidence="4" id="KW-1185">Reference proteome</keyword>
<evidence type="ECO:0000256" key="1">
    <source>
        <dbReference type="SAM" id="MobiDB-lite"/>
    </source>
</evidence>
<evidence type="ECO:0000313" key="3">
    <source>
        <dbReference type="EMBL" id="WIA20123.1"/>
    </source>
</evidence>
<name>A0ABY8UHH9_TETOB</name>
<keyword evidence="2" id="KW-0812">Transmembrane</keyword>
<sequence length="1029" mass="109897">MAVPRSLVQSNRLVNTSADHAAASIQQGEAAPPAPYTLAGSTAAAEPDDLTAAAEHALLHGNGLARAILSDPGIEGDPLAFLKATEAYWKALKQQKHEPQKKGPTVITTSSQPFASLLPAANTSSSSSRSSSSSSMRRSPSFGVAPRPADLQHLDAAAAAAAAEMAAAAAAAASTNSSSSSSSAVQPDFDVVMCGGVLGIVVALALQRQGFRVAVVEKRLVEGRTQEWNSSRHECQVLVDMGLLSQSELDAAIVSDFNPVRVGFKGGDPLWVQDCLNIGVSPKSLIANLRRRFEAAGGIIYEQTAFKSAVICPDGVVATLVNAADAPASVGDTNRPNALTKQQQRQQQQQQGKDSAGHAAAGSSGAAAAAAASDGRRQAPSKLSCRLLLDCMGHYSNIVKQMRGRAKPDGMVLVVGGCATGFPAELNTTADLLTTITDASADMQLFWEAFPADGGASRTTYMFAYSDAEPSRPTFERLLDAYFKLLPAYQGLGPQGLAGLQFKRVLFGGFPCYADSPLKPAYQGLGQQGLAGLQFKRVLFGGFPRPTFEWLLDAYFKLLPTYQGLGQQGLAGLQFKRVLFGGFPRPTFEWLLDAYFKLLPAYQGLGQQGLAELQFKRVMFGGFPCYADSPLKPGEAQAAFMGVRQHFLICCAAQPSRPTFERLLDAYFKLLPAYQGLGQQGLAKLQFKRVLFGGFPCYADSPLKPGEAQAAFMGVRQHFLICCAAQPSRPTFERLLDAYFKLLPADQGLGQQGLAKLQFKRVLFGGFPCYADSPLKPGFDRVLQLGDASATQSPLSFGGFGTMLRHLPRFSAAIAHALRDGKLSKTDLAWIHPYQPSLSAAMLFQRSMSVGRVLKPFLQDTLQLLPLGLTMAGMMAVAPRVISRVLLQIGPKMLFGWFGHFAALAAYSLGHVLLSPLRRCSSSYTWHRLLDALQYGSASDYHYAPSAAVSKGEAAALNAKLAAGAAGLANGKPAGAHVSNSNGKKQQQQQQRDMDSATVVVPPLGVQQQQQLWESPEIVSHLGQQLRYT</sequence>
<evidence type="ECO:0000313" key="4">
    <source>
        <dbReference type="Proteomes" id="UP001244341"/>
    </source>
</evidence>
<feature type="region of interest" description="Disordered" evidence="1">
    <location>
        <begin position="118"/>
        <end position="147"/>
    </location>
</feature>
<reference evidence="3 4" key="1">
    <citation type="submission" date="2023-05" db="EMBL/GenBank/DDBJ databases">
        <title>A 100% complete, gapless, phased diploid assembly of the Scenedesmus obliquus UTEX 3031 genome.</title>
        <authorList>
            <person name="Biondi T.C."/>
            <person name="Hanschen E.R."/>
            <person name="Kwon T."/>
            <person name="Eng W."/>
            <person name="Kruse C.P.S."/>
            <person name="Koehler S.I."/>
            <person name="Kunde Y."/>
            <person name="Gleasner C.D."/>
            <person name="You Mak K.T."/>
            <person name="Polle J."/>
            <person name="Hovde B.T."/>
            <person name="Starkenburg S.R."/>
        </authorList>
    </citation>
    <scope>NUCLEOTIDE SEQUENCE [LARGE SCALE GENOMIC DNA]</scope>
    <source>
        <strain evidence="3 4">DOE0152z</strain>
    </source>
</reference>
<organism evidence="3 4">
    <name type="scientific">Tetradesmus obliquus</name>
    <name type="common">Green alga</name>
    <name type="synonym">Acutodesmus obliquus</name>
    <dbReference type="NCBI Taxonomy" id="3088"/>
    <lineage>
        <taxon>Eukaryota</taxon>
        <taxon>Viridiplantae</taxon>
        <taxon>Chlorophyta</taxon>
        <taxon>core chlorophytes</taxon>
        <taxon>Chlorophyceae</taxon>
        <taxon>CS clade</taxon>
        <taxon>Sphaeropleales</taxon>
        <taxon>Scenedesmaceae</taxon>
        <taxon>Tetradesmus</taxon>
    </lineage>
</organism>
<dbReference type="EMBL" id="CP126218">
    <property type="protein sequence ID" value="WIA20123.1"/>
    <property type="molecule type" value="Genomic_DNA"/>
</dbReference>
<dbReference type="InterPro" id="IPR036188">
    <property type="entry name" value="FAD/NAD-bd_sf"/>
</dbReference>
<gene>
    <name evidence="3" type="ORF">OEZ85_005973</name>
</gene>
<dbReference type="PANTHER" id="PTHR32098">
    <property type="entry name" value="LYCOPENE BETA/EPSILON CYCLASE PROTEIN"/>
    <property type="match status" value="1"/>
</dbReference>
<feature type="transmembrane region" description="Helical" evidence="2">
    <location>
        <begin position="894"/>
        <end position="914"/>
    </location>
</feature>
<accession>A0ABY8UHH9</accession>
<feature type="compositionally biased region" description="Polar residues" evidence="1">
    <location>
        <begin position="331"/>
        <end position="341"/>
    </location>
</feature>
<dbReference type="SUPFAM" id="SSF51905">
    <property type="entry name" value="FAD/NAD(P)-binding domain"/>
    <property type="match status" value="1"/>
</dbReference>
<keyword evidence="2" id="KW-0472">Membrane</keyword>
<evidence type="ECO:0000256" key="2">
    <source>
        <dbReference type="SAM" id="Phobius"/>
    </source>
</evidence>